<gene>
    <name evidence="5" type="ORF">DB30_05161</name>
</gene>
<dbReference type="SUPFAM" id="SSF82171">
    <property type="entry name" value="DPP6 N-terminal domain-like"/>
    <property type="match status" value="1"/>
</dbReference>
<dbReference type="PROSITE" id="PS51257">
    <property type="entry name" value="PROKAR_LIPOPROTEIN"/>
    <property type="match status" value="1"/>
</dbReference>
<feature type="chain" id="PRO_5002144077" evidence="2">
    <location>
        <begin position="23"/>
        <end position="809"/>
    </location>
</feature>
<protein>
    <submittedName>
        <fullName evidence="5">Dipeptidyl peptidase IV</fullName>
    </submittedName>
</protein>
<dbReference type="PANTHER" id="PTHR11731">
    <property type="entry name" value="PROTEASE FAMILY S9B,C DIPEPTIDYL-PEPTIDASE IV-RELATED"/>
    <property type="match status" value="1"/>
</dbReference>
<accession>A0A0C1ZDX5</accession>
<reference evidence="5 6" key="1">
    <citation type="submission" date="2014-12" db="EMBL/GenBank/DDBJ databases">
        <title>Genome assembly of Enhygromyxa salina DSM 15201.</title>
        <authorList>
            <person name="Sharma G."/>
            <person name="Subramanian S."/>
        </authorList>
    </citation>
    <scope>NUCLEOTIDE SEQUENCE [LARGE SCALE GENOMIC DNA]</scope>
    <source>
        <strain evidence="5 6">DSM 15201</strain>
    </source>
</reference>
<evidence type="ECO:0000313" key="6">
    <source>
        <dbReference type="Proteomes" id="UP000031599"/>
    </source>
</evidence>
<feature type="region of interest" description="Disordered" evidence="1">
    <location>
        <begin position="23"/>
        <end position="55"/>
    </location>
</feature>
<dbReference type="SUPFAM" id="SSF53474">
    <property type="entry name" value="alpha/beta-Hydrolases"/>
    <property type="match status" value="1"/>
</dbReference>
<feature type="domain" description="Peptidase S9 prolyl oligopeptidase catalytic" evidence="3">
    <location>
        <begin position="609"/>
        <end position="808"/>
    </location>
</feature>
<dbReference type="PANTHER" id="PTHR11731:SF193">
    <property type="entry name" value="DIPEPTIDYL PEPTIDASE 9"/>
    <property type="match status" value="1"/>
</dbReference>
<comment type="caution">
    <text evidence="5">The sequence shown here is derived from an EMBL/GenBank/DDBJ whole genome shotgun (WGS) entry which is preliminary data.</text>
</comment>
<dbReference type="AlphaFoldDB" id="A0A0C1ZDX5"/>
<dbReference type="RefSeq" id="WP_052550769.1">
    <property type="nucleotide sequence ID" value="NZ_JMCC02000046.1"/>
</dbReference>
<dbReference type="Pfam" id="PF00930">
    <property type="entry name" value="DPPIV_N"/>
    <property type="match status" value="1"/>
</dbReference>
<proteinExistence type="predicted"/>
<dbReference type="Proteomes" id="UP000031599">
    <property type="component" value="Unassembled WGS sequence"/>
</dbReference>
<dbReference type="GO" id="GO:0008236">
    <property type="term" value="F:serine-type peptidase activity"/>
    <property type="evidence" value="ECO:0007669"/>
    <property type="project" value="InterPro"/>
</dbReference>
<dbReference type="InterPro" id="IPR002469">
    <property type="entry name" value="Peptidase_S9B_N"/>
</dbReference>
<dbReference type="GO" id="GO:0006508">
    <property type="term" value="P:proteolysis"/>
    <property type="evidence" value="ECO:0007669"/>
    <property type="project" value="InterPro"/>
</dbReference>
<keyword evidence="2" id="KW-0732">Signal</keyword>
<dbReference type="Pfam" id="PF00326">
    <property type="entry name" value="Peptidase_S9"/>
    <property type="match status" value="1"/>
</dbReference>
<evidence type="ECO:0000259" key="4">
    <source>
        <dbReference type="Pfam" id="PF00930"/>
    </source>
</evidence>
<dbReference type="GO" id="GO:0008239">
    <property type="term" value="F:dipeptidyl-peptidase activity"/>
    <property type="evidence" value="ECO:0007669"/>
    <property type="project" value="TreeGrafter"/>
</dbReference>
<dbReference type="InterPro" id="IPR050278">
    <property type="entry name" value="Serine_Prot_S9B/DPPIV"/>
</dbReference>
<feature type="domain" description="Dipeptidylpeptidase IV N-terminal" evidence="4">
    <location>
        <begin position="189"/>
        <end position="519"/>
    </location>
</feature>
<dbReference type="InterPro" id="IPR029058">
    <property type="entry name" value="AB_hydrolase_fold"/>
</dbReference>
<evidence type="ECO:0000256" key="1">
    <source>
        <dbReference type="SAM" id="MobiDB-lite"/>
    </source>
</evidence>
<evidence type="ECO:0000313" key="5">
    <source>
        <dbReference type="EMBL" id="KIG15854.1"/>
    </source>
</evidence>
<name>A0A0C1ZDX5_9BACT</name>
<sequence length="809" mass="88975">MLGRRLLPVLAVTLALACSCDAQRPPADPAGERASGDTAAPELTPPPADSSTTMAASSPITLEDIATYPHPGTASPGSLRFSPDGRWLTWLDSADDSLSRELFALELADAATGDLRRVIEPPDGGVSEDKLSPEEKLARERMRVRALGVTHYAWARHANRLLVPMTGEIWVQDGVDAPLRKLVGKSEADPRPALNPGLSPNGEQVAFVRGNELWVVPADGSAPPKQVTSGIEAGKTRGLAEYIAAEEMGRHAGYWWAPDGGSIAFVEVDETHIPAYRIVHQGKDQVGDVAQEDHGYPFAGTDNARVRLGVVASKGGPVRWLDLDQADWAERGGAWTRDAGQDFYLARVDWTPAGSLCVQVQDRRQQELRLLCYAGAKGPATTVLSERSDVWINLHDMFEPLELDEATAAAHPEQVGAFIWASERSGFRHLYLYAADGRELAQLTSGEWMVEGISEIDEANQKLWFSATKDDPRERHYFEVGLNGQGLRKLTEAPGMHGLVIDPEHRYYVDVHSSEAAPPTVTLHQLADGELLRTLHPATPADTDARVAKLELEPPRFVELGAADGQTTLYGAIYQPDPSVHGPGPYPTVVSVYGGPHAQRVNRSWGMTVDLRAQYLRDHGYLVFKLDNRGSSRRGLAFEGALRHDMGNVEIQDQVAGVEWLVAQDLCDPKRVAIYGWSYGGYMAAMALARAPQTFQVGIAGAPVTHWDGYDTHYTERYMGLPQENAEGYARSSVMAHVADLSGSLLLVHGLIDENVHFRHTARLINAMIAAGKRYELQLYPDERHMPRKLEDRVYMERRIFDFLTTHLE</sequence>
<dbReference type="Gene3D" id="3.40.50.1820">
    <property type="entry name" value="alpha/beta hydrolase"/>
    <property type="match status" value="1"/>
</dbReference>
<dbReference type="Gene3D" id="2.140.10.30">
    <property type="entry name" value="Dipeptidylpeptidase IV, N-terminal domain"/>
    <property type="match status" value="1"/>
</dbReference>
<dbReference type="EMBL" id="JMCC02000046">
    <property type="protein sequence ID" value="KIG15854.1"/>
    <property type="molecule type" value="Genomic_DNA"/>
</dbReference>
<organism evidence="5 6">
    <name type="scientific">Enhygromyxa salina</name>
    <dbReference type="NCBI Taxonomy" id="215803"/>
    <lineage>
        <taxon>Bacteria</taxon>
        <taxon>Pseudomonadati</taxon>
        <taxon>Myxococcota</taxon>
        <taxon>Polyangia</taxon>
        <taxon>Nannocystales</taxon>
        <taxon>Nannocystaceae</taxon>
        <taxon>Enhygromyxa</taxon>
    </lineage>
</organism>
<feature type="signal peptide" evidence="2">
    <location>
        <begin position="1"/>
        <end position="22"/>
    </location>
</feature>
<dbReference type="InterPro" id="IPR001375">
    <property type="entry name" value="Peptidase_S9_cat"/>
</dbReference>
<evidence type="ECO:0000259" key="3">
    <source>
        <dbReference type="Pfam" id="PF00326"/>
    </source>
</evidence>
<evidence type="ECO:0000256" key="2">
    <source>
        <dbReference type="SAM" id="SignalP"/>
    </source>
</evidence>